<dbReference type="GO" id="GO:0005886">
    <property type="term" value="C:plasma membrane"/>
    <property type="evidence" value="ECO:0007669"/>
    <property type="project" value="TreeGrafter"/>
</dbReference>
<dbReference type="InterPro" id="IPR003660">
    <property type="entry name" value="HAMP_dom"/>
</dbReference>
<dbReference type="InterPro" id="IPR051310">
    <property type="entry name" value="MCP_chemotaxis"/>
</dbReference>
<dbReference type="Gene3D" id="1.10.287.950">
    <property type="entry name" value="Methyl-accepting chemotaxis protein"/>
    <property type="match status" value="1"/>
</dbReference>
<reference evidence="8" key="2">
    <citation type="submission" date="2021-04" db="EMBL/GenBank/DDBJ databases">
        <authorList>
            <person name="Gilroy R."/>
        </authorList>
    </citation>
    <scope>NUCLEOTIDE SEQUENCE</scope>
    <source>
        <strain evidence="8">ChiBcec8-14828</strain>
    </source>
</reference>
<evidence type="ECO:0000256" key="5">
    <source>
        <dbReference type="SAM" id="Phobius"/>
    </source>
</evidence>
<dbReference type="PROSITE" id="PS50885">
    <property type="entry name" value="HAMP"/>
    <property type="match status" value="1"/>
</dbReference>
<evidence type="ECO:0000256" key="2">
    <source>
        <dbReference type="ARBA" id="ARBA00029447"/>
    </source>
</evidence>
<keyword evidence="3" id="KW-0807">Transducer</keyword>
<dbReference type="Proteomes" id="UP000824209">
    <property type="component" value="Unassembled WGS sequence"/>
</dbReference>
<dbReference type="Pfam" id="PF00672">
    <property type="entry name" value="HAMP"/>
    <property type="match status" value="1"/>
</dbReference>
<keyword evidence="5" id="KW-0812">Transmembrane</keyword>
<keyword evidence="5" id="KW-1133">Transmembrane helix</keyword>
<keyword evidence="5" id="KW-0472">Membrane</keyword>
<dbReference type="CDD" id="cd11386">
    <property type="entry name" value="MCP_signal"/>
    <property type="match status" value="1"/>
</dbReference>
<dbReference type="InterPro" id="IPR004090">
    <property type="entry name" value="Chemotax_Me-accpt_rcpt"/>
</dbReference>
<evidence type="ECO:0000256" key="1">
    <source>
        <dbReference type="ARBA" id="ARBA00022500"/>
    </source>
</evidence>
<dbReference type="GO" id="GO:0004888">
    <property type="term" value="F:transmembrane signaling receptor activity"/>
    <property type="evidence" value="ECO:0007669"/>
    <property type="project" value="InterPro"/>
</dbReference>
<dbReference type="GO" id="GO:0007165">
    <property type="term" value="P:signal transduction"/>
    <property type="evidence" value="ECO:0007669"/>
    <property type="project" value="UniProtKB-KW"/>
</dbReference>
<accession>A0A9D2S1M0</accession>
<dbReference type="PANTHER" id="PTHR43531:SF11">
    <property type="entry name" value="METHYL-ACCEPTING CHEMOTAXIS PROTEIN 3"/>
    <property type="match status" value="1"/>
</dbReference>
<dbReference type="PRINTS" id="PR00260">
    <property type="entry name" value="CHEMTRNSDUCR"/>
</dbReference>
<protein>
    <submittedName>
        <fullName evidence="8">Methyl-accepting chemotaxis protein</fullName>
    </submittedName>
</protein>
<dbReference type="Pfam" id="PF00015">
    <property type="entry name" value="MCPsignal"/>
    <property type="match status" value="1"/>
</dbReference>
<reference evidence="8" key="1">
    <citation type="journal article" date="2021" name="PeerJ">
        <title>Extensive microbial diversity within the chicken gut microbiome revealed by metagenomics and culture.</title>
        <authorList>
            <person name="Gilroy R."/>
            <person name="Ravi A."/>
            <person name="Getino M."/>
            <person name="Pursley I."/>
            <person name="Horton D.L."/>
            <person name="Alikhan N.F."/>
            <person name="Baker D."/>
            <person name="Gharbi K."/>
            <person name="Hall N."/>
            <person name="Watson M."/>
            <person name="Adriaenssens E.M."/>
            <person name="Foster-Nyarko E."/>
            <person name="Jarju S."/>
            <person name="Secka A."/>
            <person name="Antonio M."/>
            <person name="Oren A."/>
            <person name="Chaudhuri R.R."/>
            <person name="La Ragione R."/>
            <person name="Hildebrand F."/>
            <person name="Pallen M.J."/>
        </authorList>
    </citation>
    <scope>NUCLEOTIDE SEQUENCE</scope>
    <source>
        <strain evidence="8">ChiBcec8-14828</strain>
    </source>
</reference>
<comment type="caution">
    <text evidence="8">The sequence shown here is derived from an EMBL/GenBank/DDBJ whole genome shotgun (WGS) entry which is preliminary data.</text>
</comment>
<evidence type="ECO:0000256" key="3">
    <source>
        <dbReference type="PROSITE-ProRule" id="PRU00284"/>
    </source>
</evidence>
<proteinExistence type="inferred from homology"/>
<dbReference type="PANTHER" id="PTHR43531">
    <property type="entry name" value="PROTEIN ICFG"/>
    <property type="match status" value="1"/>
</dbReference>
<dbReference type="InterPro" id="IPR004089">
    <property type="entry name" value="MCPsignal_dom"/>
</dbReference>
<dbReference type="AlphaFoldDB" id="A0A9D2S1M0"/>
<sequence>MKNLKVKKKLWSMFFVLILLMMIPMAVNSIGLGRITDRYRTFVEQNYLAEIYVYNIRLEMDTGVKNILLAAEASTSADMENYLASAEESLNRVGEYIEWFKTSYEGDISKILEYDEVRLQAVDSRPEIFEAIRENTPKGDARAAQLLADYNKALEQAGAKITEFAQQLSVNSKDMFTRSMGVKEGIVLFQKECFVVAIILSAIMVAVTTKALLKPIQEIDHAIDKMRSGDFSAEVTYTSRDELGHMAENMRAMLISLREIVHDQMEMMMGMAEGNFAVKSKDESIYIGEFKILYDAIQEIKKRLGETFVQVQQVARLVTAGSDQVSAGAQHLAHGAMQQASSIEQLAATITEITQQIKDTAEFSEGSREDTLRIQKEAAKSNEDMQELLKAMGDISENSAQISKIVKTIEDIAFQTNILSLNAAVEAARAGVAGKGFAVVADEVRNLASKSADASKSTAALIENSLSAVQRGREITDKTAESLTRVIADINKVAESITHIAQEAMTQANSVGQISIGVDQISGVVQTTSATSQEGAASSEELSSQAQVLKHLMSQFRWDEDLIQLEEQEDNSANEALPAHALSQPDSSKY</sequence>
<dbReference type="EMBL" id="DWYA01000030">
    <property type="protein sequence ID" value="HJB39350.1"/>
    <property type="molecule type" value="Genomic_DNA"/>
</dbReference>
<dbReference type="PROSITE" id="PS50111">
    <property type="entry name" value="CHEMOTAXIS_TRANSDUC_2"/>
    <property type="match status" value="1"/>
</dbReference>
<name>A0A9D2S1M0_9FIRM</name>
<dbReference type="SMART" id="SM00304">
    <property type="entry name" value="HAMP"/>
    <property type="match status" value="1"/>
</dbReference>
<evidence type="ECO:0000256" key="4">
    <source>
        <dbReference type="SAM" id="MobiDB-lite"/>
    </source>
</evidence>
<dbReference type="SMART" id="SM00283">
    <property type="entry name" value="MA"/>
    <property type="match status" value="1"/>
</dbReference>
<keyword evidence="1" id="KW-0145">Chemotaxis</keyword>
<feature type="domain" description="Methyl-accepting transducer" evidence="6">
    <location>
        <begin position="314"/>
        <end position="543"/>
    </location>
</feature>
<feature type="domain" description="HAMP" evidence="7">
    <location>
        <begin position="210"/>
        <end position="262"/>
    </location>
</feature>
<dbReference type="SUPFAM" id="SSF58104">
    <property type="entry name" value="Methyl-accepting chemotaxis protein (MCP) signaling domain"/>
    <property type="match status" value="1"/>
</dbReference>
<gene>
    <name evidence="8" type="ORF">H9943_03020</name>
</gene>
<dbReference type="Gene3D" id="6.10.340.10">
    <property type="match status" value="1"/>
</dbReference>
<comment type="similarity">
    <text evidence="2">Belongs to the methyl-accepting chemotaxis (MCP) protein family.</text>
</comment>
<organism evidence="8 9">
    <name type="scientific">Candidatus Ruthenibacterium avium</name>
    <dbReference type="NCBI Taxonomy" id="2838751"/>
    <lineage>
        <taxon>Bacteria</taxon>
        <taxon>Bacillati</taxon>
        <taxon>Bacillota</taxon>
        <taxon>Clostridia</taxon>
        <taxon>Eubacteriales</taxon>
        <taxon>Oscillospiraceae</taxon>
        <taxon>Ruthenibacterium</taxon>
    </lineage>
</organism>
<feature type="region of interest" description="Disordered" evidence="4">
    <location>
        <begin position="568"/>
        <end position="590"/>
    </location>
</feature>
<evidence type="ECO:0000313" key="9">
    <source>
        <dbReference type="Proteomes" id="UP000824209"/>
    </source>
</evidence>
<dbReference type="CDD" id="cd06225">
    <property type="entry name" value="HAMP"/>
    <property type="match status" value="1"/>
</dbReference>
<evidence type="ECO:0000259" key="7">
    <source>
        <dbReference type="PROSITE" id="PS50885"/>
    </source>
</evidence>
<evidence type="ECO:0000259" key="6">
    <source>
        <dbReference type="PROSITE" id="PS50111"/>
    </source>
</evidence>
<dbReference type="GO" id="GO:0006935">
    <property type="term" value="P:chemotaxis"/>
    <property type="evidence" value="ECO:0007669"/>
    <property type="project" value="UniProtKB-KW"/>
</dbReference>
<feature type="transmembrane region" description="Helical" evidence="5">
    <location>
        <begin position="194"/>
        <end position="213"/>
    </location>
</feature>
<evidence type="ECO:0000313" key="8">
    <source>
        <dbReference type="EMBL" id="HJB39350.1"/>
    </source>
</evidence>